<dbReference type="Pfam" id="PF07223">
    <property type="entry name" value="DUF1421"/>
    <property type="match status" value="1"/>
</dbReference>
<evidence type="ECO:0000313" key="4">
    <source>
        <dbReference type="EMBL" id="JAT52036.1"/>
    </source>
</evidence>
<keyword evidence="1" id="KW-0175">Coiled coil</keyword>
<evidence type="ECO:0000256" key="1">
    <source>
        <dbReference type="SAM" id="Coils"/>
    </source>
</evidence>
<feature type="compositionally biased region" description="Pro residues" evidence="2">
    <location>
        <begin position="251"/>
        <end position="278"/>
    </location>
</feature>
<reference evidence="4" key="1">
    <citation type="submission" date="2015-07" db="EMBL/GenBank/DDBJ databases">
        <title>Transcriptome Assembly of Anthurium amnicola.</title>
        <authorList>
            <person name="Suzuki J."/>
        </authorList>
    </citation>
    <scope>NUCLEOTIDE SEQUENCE</scope>
</reference>
<name>A0A1D1YBN4_9ARAE</name>
<feature type="coiled-coil region" evidence="1">
    <location>
        <begin position="178"/>
        <end position="212"/>
    </location>
</feature>
<feature type="compositionally biased region" description="Polar residues" evidence="2">
    <location>
        <begin position="380"/>
        <end position="406"/>
    </location>
</feature>
<accession>A0A1D1YBN4</accession>
<dbReference type="AlphaFoldDB" id="A0A1D1YBN4"/>
<feature type="compositionally biased region" description="Polar residues" evidence="2">
    <location>
        <begin position="220"/>
        <end position="231"/>
    </location>
</feature>
<organism evidence="4">
    <name type="scientific">Anthurium amnicola</name>
    <dbReference type="NCBI Taxonomy" id="1678845"/>
    <lineage>
        <taxon>Eukaryota</taxon>
        <taxon>Viridiplantae</taxon>
        <taxon>Streptophyta</taxon>
        <taxon>Embryophyta</taxon>
        <taxon>Tracheophyta</taxon>
        <taxon>Spermatophyta</taxon>
        <taxon>Magnoliopsida</taxon>
        <taxon>Liliopsida</taxon>
        <taxon>Araceae</taxon>
        <taxon>Pothoideae</taxon>
        <taxon>Potheae</taxon>
        <taxon>Anthurium</taxon>
    </lineage>
</organism>
<gene>
    <name evidence="4" type="ORF">g.33641</name>
</gene>
<evidence type="ECO:0000259" key="3">
    <source>
        <dbReference type="Pfam" id="PF07223"/>
    </source>
</evidence>
<sequence length="544" mass="58950">MNASQFMDKQIMELSGSGAQSSEFLELLNPPENSQSNGTGLGGRKEEILPSYDFQPIRRAGSSPPHMSLDGGSGSGRAWGSADSKHGSSSIRARNYGSLETHDSSKVIHEKSRGECDAATLIEFDRTVKKYADNLLHSLEGVSSRLSQLEGRTHNLESVVDDLKLSIANNNGSSDGKLRQLENILREVQTGVQVLRDKQEIAEAQMQLAKLQAPKVEQQPPDNATLVSSEPRQPPVPSSQQHLQQSAQPSVAPPLLPPTQLPALPPPPAPNVPPPQNPRPVQFSSCVPETQVLPIPSLPPREPYFSPAGQHLAEVSQQQYQPPPQQPQLPPPPQYQQAPHLPQYSQPTPSSQPVPHLQPQASMLHHPEESSPYMPPPQTYTPSICQPPQLPTGTQPSQQFHGSGTNVYEPPKIREGSGQQSFSTGYGPPSGSSFSDSYQYSGSPSHYRSGEKPSPFSSTVPRLPTAQILPQALPTGSGSGGSNGNRVPIDDVVDKVATMGFPRDLVRATVKRLTEKGQNVDLNVVLDKLMNDRENQPQKGWFGQ</sequence>
<dbReference type="EMBL" id="GDJX01015900">
    <property type="protein sequence ID" value="JAT52036.1"/>
    <property type="molecule type" value="Transcribed_RNA"/>
</dbReference>
<proteinExistence type="predicted"/>
<feature type="region of interest" description="Disordered" evidence="2">
    <location>
        <begin position="212"/>
        <end position="462"/>
    </location>
</feature>
<dbReference type="PANTHER" id="PTHR31805:SF14">
    <property type="entry name" value="RECEPTOR-LIKE KINASE, PUTATIVE (DUF1421)-RELATED"/>
    <property type="match status" value="1"/>
</dbReference>
<evidence type="ECO:0000256" key="2">
    <source>
        <dbReference type="SAM" id="MobiDB-lite"/>
    </source>
</evidence>
<feature type="compositionally biased region" description="Polar residues" evidence="2">
    <location>
        <begin position="238"/>
        <end position="249"/>
    </location>
</feature>
<feature type="compositionally biased region" description="Low complexity" evidence="2">
    <location>
        <begin position="421"/>
        <end position="445"/>
    </location>
</feature>
<feature type="compositionally biased region" description="Pro residues" evidence="2">
    <location>
        <begin position="321"/>
        <end position="334"/>
    </location>
</feature>
<feature type="compositionally biased region" description="Low complexity" evidence="2">
    <location>
        <begin position="335"/>
        <end position="355"/>
    </location>
</feature>
<dbReference type="PANTHER" id="PTHR31805">
    <property type="entry name" value="RECEPTOR-LIKE KINASE, PUTATIVE (DUF1421)-RELATED"/>
    <property type="match status" value="1"/>
</dbReference>
<feature type="domain" description="DUF1421" evidence="3">
    <location>
        <begin position="489"/>
        <end position="532"/>
    </location>
</feature>
<dbReference type="InterPro" id="IPR010820">
    <property type="entry name" value="DUF1421"/>
</dbReference>
<protein>
    <recommendedName>
        <fullName evidence="3">DUF1421 domain-containing protein</fullName>
    </recommendedName>
</protein>
<feature type="region of interest" description="Disordered" evidence="2">
    <location>
        <begin position="1"/>
        <end position="96"/>
    </location>
</feature>